<dbReference type="AlphaFoldDB" id="A0A7W3Z817"/>
<dbReference type="GO" id="GO:0017000">
    <property type="term" value="P:antibiotic biosynthetic process"/>
    <property type="evidence" value="ECO:0007669"/>
    <property type="project" value="UniProtKB-ARBA"/>
</dbReference>
<evidence type="ECO:0000256" key="2">
    <source>
        <dbReference type="ARBA" id="ARBA00022676"/>
    </source>
</evidence>
<comment type="caution">
    <text evidence="6">The sequence shown here is derived from an EMBL/GenBank/DDBJ whole genome shotgun (WGS) entry which is preliminary data.</text>
</comment>
<evidence type="ECO:0000256" key="1">
    <source>
        <dbReference type="ARBA" id="ARBA00006962"/>
    </source>
</evidence>
<reference evidence="6 7" key="1">
    <citation type="submission" date="2020-08" db="EMBL/GenBank/DDBJ databases">
        <title>Amycolatopsis sp. nov. DR6-1 isolated from Dendrobium heterocarpum.</title>
        <authorList>
            <person name="Tedsree N."/>
            <person name="Kuncharoen N."/>
            <person name="Likhitwitayawuid K."/>
            <person name="Tanasupawat S."/>
        </authorList>
    </citation>
    <scope>NUCLEOTIDE SEQUENCE [LARGE SCALE GENOMIC DNA]</scope>
    <source>
        <strain evidence="6 7">DR6-1</strain>
    </source>
</reference>
<dbReference type="GO" id="GO:0008194">
    <property type="term" value="F:UDP-glycosyltransferase activity"/>
    <property type="evidence" value="ECO:0007669"/>
    <property type="project" value="InterPro"/>
</dbReference>
<dbReference type="InterPro" id="IPR050426">
    <property type="entry name" value="Glycosyltransferase_28"/>
</dbReference>
<dbReference type="GO" id="GO:0016758">
    <property type="term" value="F:hexosyltransferase activity"/>
    <property type="evidence" value="ECO:0007669"/>
    <property type="project" value="UniProtKB-ARBA"/>
</dbReference>
<name>A0A7W3Z817_9PSEU</name>
<evidence type="ECO:0000259" key="5">
    <source>
        <dbReference type="Pfam" id="PF21036"/>
    </source>
</evidence>
<evidence type="ECO:0000259" key="4">
    <source>
        <dbReference type="Pfam" id="PF06722"/>
    </source>
</evidence>
<dbReference type="PANTHER" id="PTHR48050:SF13">
    <property type="entry name" value="STEROL 3-BETA-GLUCOSYLTRANSFERASE UGT80A2"/>
    <property type="match status" value="1"/>
</dbReference>
<feature type="domain" description="Erythromycin biosynthesis protein CIII-like N-terminal" evidence="5">
    <location>
        <begin position="78"/>
        <end position="180"/>
    </location>
</feature>
<dbReference type="Pfam" id="PF21036">
    <property type="entry name" value="EryCIII-like_N"/>
    <property type="match status" value="1"/>
</dbReference>
<keyword evidence="2" id="KW-0328">Glycosyltransferase</keyword>
<dbReference type="SUPFAM" id="SSF53756">
    <property type="entry name" value="UDP-Glycosyltransferase/glycogen phosphorylase"/>
    <property type="match status" value="1"/>
</dbReference>
<keyword evidence="3" id="KW-0808">Transferase</keyword>
<accession>A0A7W3Z817</accession>
<dbReference type="InterPro" id="IPR002213">
    <property type="entry name" value="UDP_glucos_trans"/>
</dbReference>
<evidence type="ECO:0000313" key="6">
    <source>
        <dbReference type="EMBL" id="MBB1151725.1"/>
    </source>
</evidence>
<dbReference type="EMBL" id="JACGZW010000001">
    <property type="protein sequence ID" value="MBB1151725.1"/>
    <property type="molecule type" value="Genomic_DNA"/>
</dbReference>
<dbReference type="Pfam" id="PF06722">
    <property type="entry name" value="EryCIII-like_C"/>
    <property type="match status" value="1"/>
</dbReference>
<protein>
    <recommendedName>
        <fullName evidence="8">UDP:flavonoid glycosyltransferase YjiC, YdhE family</fullName>
    </recommendedName>
</protein>
<organism evidence="6 7">
    <name type="scientific">Amycolatopsis dendrobii</name>
    <dbReference type="NCBI Taxonomy" id="2760662"/>
    <lineage>
        <taxon>Bacteria</taxon>
        <taxon>Bacillati</taxon>
        <taxon>Actinomycetota</taxon>
        <taxon>Actinomycetes</taxon>
        <taxon>Pseudonocardiales</taxon>
        <taxon>Pseudonocardiaceae</taxon>
        <taxon>Amycolatopsis</taxon>
    </lineage>
</organism>
<dbReference type="RefSeq" id="WP_182888967.1">
    <property type="nucleotide sequence ID" value="NZ_JACGZW010000001.1"/>
</dbReference>
<dbReference type="InterPro" id="IPR010610">
    <property type="entry name" value="EryCIII-like_C"/>
</dbReference>
<feature type="domain" description="Erythromycin biosynthesis protein CIII-like C-terminal" evidence="4">
    <location>
        <begin position="233"/>
        <end position="341"/>
    </location>
</feature>
<dbReference type="Gene3D" id="3.40.50.2000">
    <property type="entry name" value="Glycogen Phosphorylase B"/>
    <property type="match status" value="2"/>
</dbReference>
<proteinExistence type="inferred from homology"/>
<keyword evidence="7" id="KW-1185">Reference proteome</keyword>
<dbReference type="CDD" id="cd03784">
    <property type="entry name" value="GT1_Gtf-like"/>
    <property type="match status" value="1"/>
</dbReference>
<gene>
    <name evidence="6" type="ORF">H4281_01130</name>
</gene>
<evidence type="ECO:0000256" key="3">
    <source>
        <dbReference type="ARBA" id="ARBA00022679"/>
    </source>
</evidence>
<dbReference type="PANTHER" id="PTHR48050">
    <property type="entry name" value="STEROL 3-BETA-GLUCOSYLTRANSFERASE"/>
    <property type="match status" value="1"/>
</dbReference>
<comment type="similarity">
    <text evidence="1">Belongs to the glycosyltransferase 28 family.</text>
</comment>
<evidence type="ECO:0008006" key="8">
    <source>
        <dbReference type="Google" id="ProtNLM"/>
    </source>
</evidence>
<sequence length="343" mass="35469">MRLLVTACPAASHFRPLVPFARAARAAGHDVLVAIGGGYAAQASACGLPVHPVGGDVSLLSVPGGPGRSGWARMLELAERTAPDLLALARTWRPDAVVRTPPEFAGALAARAIGARLLEHSFGLVMPRARLLAAERELAALSEIHGVRPRLPEPDALIDLCPPSARPARLPAGIPLRFQPCRGEPAAGPREADLCLTLGTILPRLGRTEVVPPVLAAARDLGLRTVILGMAVPGTLSLEWAPLDTVRCRVLAHHGGSGTTFSALAAGVPQLVMPHLTDQPDNAALVESAGAGMALEPSRVTRTSAREALARLLSPGAAAAAGRLRAEISAMPSPADVVRDLLG</sequence>
<dbReference type="InterPro" id="IPR048284">
    <property type="entry name" value="EryCIII-like_N"/>
</dbReference>
<dbReference type="Proteomes" id="UP000526734">
    <property type="component" value="Unassembled WGS sequence"/>
</dbReference>
<evidence type="ECO:0000313" key="7">
    <source>
        <dbReference type="Proteomes" id="UP000526734"/>
    </source>
</evidence>